<dbReference type="GO" id="GO:0004364">
    <property type="term" value="F:glutathione transferase activity"/>
    <property type="evidence" value="ECO:0007669"/>
    <property type="project" value="TreeGrafter"/>
</dbReference>
<dbReference type="PROSITE" id="PS50404">
    <property type="entry name" value="GST_NTER"/>
    <property type="match status" value="1"/>
</dbReference>
<dbReference type="CDD" id="cd03045">
    <property type="entry name" value="GST_N_Delta_Epsilon"/>
    <property type="match status" value="1"/>
</dbReference>
<dbReference type="Proteomes" id="UP000678499">
    <property type="component" value="Unassembled WGS sequence"/>
</dbReference>
<name>A0A7R9BY83_9CRUS</name>
<accession>A0A7R9BY83</accession>
<dbReference type="PANTHER" id="PTHR43969:SF9">
    <property type="entry name" value="GLUTATHIONE S TRANSFERASE D10, ISOFORM A-RELATED"/>
    <property type="match status" value="1"/>
</dbReference>
<dbReference type="GO" id="GO:0006749">
    <property type="term" value="P:glutathione metabolic process"/>
    <property type="evidence" value="ECO:0007669"/>
    <property type="project" value="TreeGrafter"/>
</dbReference>
<dbReference type="Gene3D" id="1.20.1050.10">
    <property type="match status" value="1"/>
</dbReference>
<dbReference type="InterPro" id="IPR040079">
    <property type="entry name" value="Glutathione_S-Trfase"/>
</dbReference>
<organism evidence="2">
    <name type="scientific">Notodromas monacha</name>
    <dbReference type="NCBI Taxonomy" id="399045"/>
    <lineage>
        <taxon>Eukaryota</taxon>
        <taxon>Metazoa</taxon>
        <taxon>Ecdysozoa</taxon>
        <taxon>Arthropoda</taxon>
        <taxon>Crustacea</taxon>
        <taxon>Oligostraca</taxon>
        <taxon>Ostracoda</taxon>
        <taxon>Podocopa</taxon>
        <taxon>Podocopida</taxon>
        <taxon>Cypridocopina</taxon>
        <taxon>Cypridoidea</taxon>
        <taxon>Cyprididae</taxon>
        <taxon>Notodromas</taxon>
    </lineage>
</organism>
<dbReference type="PANTHER" id="PTHR43969">
    <property type="entry name" value="GLUTATHIONE S TRANSFERASE D10, ISOFORM A-RELATED"/>
    <property type="match status" value="1"/>
</dbReference>
<feature type="domain" description="GST N-terminal" evidence="1">
    <location>
        <begin position="1"/>
        <end position="82"/>
    </location>
</feature>
<dbReference type="Pfam" id="PF13417">
    <property type="entry name" value="GST_N_3"/>
    <property type="match status" value="1"/>
</dbReference>
<gene>
    <name evidence="2" type="ORF">NMOB1V02_LOCUS10094</name>
</gene>
<dbReference type="OrthoDB" id="6365613at2759"/>
<dbReference type="SFLD" id="SFLDG00358">
    <property type="entry name" value="Main_(cytGST)"/>
    <property type="match status" value="1"/>
</dbReference>
<dbReference type="EMBL" id="CAJPEX010003880">
    <property type="protein sequence ID" value="CAG0922622.1"/>
    <property type="molecule type" value="Genomic_DNA"/>
</dbReference>
<dbReference type="AlphaFoldDB" id="A0A7R9BY83"/>
<dbReference type="Gene3D" id="3.40.30.10">
    <property type="entry name" value="Glutaredoxin"/>
    <property type="match status" value="1"/>
</dbReference>
<keyword evidence="3" id="KW-1185">Reference proteome</keyword>
<evidence type="ECO:0000313" key="3">
    <source>
        <dbReference type="Proteomes" id="UP000678499"/>
    </source>
</evidence>
<dbReference type="InterPro" id="IPR004045">
    <property type="entry name" value="Glutathione_S-Trfase_N"/>
</dbReference>
<dbReference type="EMBL" id="OA885917">
    <property type="protein sequence ID" value="CAD7282470.1"/>
    <property type="molecule type" value="Genomic_DNA"/>
</dbReference>
<evidence type="ECO:0000313" key="2">
    <source>
        <dbReference type="EMBL" id="CAD7282470.1"/>
    </source>
</evidence>
<sequence length="154" mass="17726">MGLRLYYLPHSPPCRAVKLLAAELGLDLEIKPVNLWAGDHLKDEFLALNPTHTVPTLDDNGFVIWDSHAILQYLMNKYGKDSSDLYPQDPEKRAVIDNRLCFDLGTLNANIRDYYVSFVFTQIKMKDYDEIIETGAQLWFDDLFAKITEGKEIK</sequence>
<evidence type="ECO:0000259" key="1">
    <source>
        <dbReference type="PROSITE" id="PS50404"/>
    </source>
</evidence>
<dbReference type="SUPFAM" id="SSF47616">
    <property type="entry name" value="GST C-terminal domain-like"/>
    <property type="match status" value="1"/>
</dbReference>
<dbReference type="InterPro" id="IPR036282">
    <property type="entry name" value="Glutathione-S-Trfase_C_sf"/>
</dbReference>
<proteinExistence type="predicted"/>
<reference evidence="2" key="1">
    <citation type="submission" date="2020-11" db="EMBL/GenBank/DDBJ databases">
        <authorList>
            <person name="Tran Van P."/>
        </authorList>
    </citation>
    <scope>NUCLEOTIDE SEQUENCE</scope>
</reference>
<dbReference type="InterPro" id="IPR036249">
    <property type="entry name" value="Thioredoxin-like_sf"/>
</dbReference>
<dbReference type="SFLD" id="SFLDS00019">
    <property type="entry name" value="Glutathione_Transferase_(cytos"/>
    <property type="match status" value="1"/>
</dbReference>
<dbReference type="FunFam" id="3.40.30.10:FF:000034">
    <property type="entry name" value="glutathione S-transferase 1"/>
    <property type="match status" value="1"/>
</dbReference>
<dbReference type="SUPFAM" id="SSF52833">
    <property type="entry name" value="Thioredoxin-like"/>
    <property type="match status" value="1"/>
</dbReference>
<protein>
    <recommendedName>
        <fullName evidence="1">GST N-terminal domain-containing protein</fullName>
    </recommendedName>
</protein>
<dbReference type="PROSITE" id="PS51354">
    <property type="entry name" value="GLUTAREDOXIN_2"/>
    <property type="match status" value="1"/>
</dbReference>